<dbReference type="Gene3D" id="3.90.1410.10">
    <property type="entry name" value="set domain protein methyltransferase, domain 1"/>
    <property type="match status" value="1"/>
</dbReference>
<dbReference type="AlphaFoldDB" id="W7TI16"/>
<dbReference type="InterPro" id="IPR001214">
    <property type="entry name" value="SET_dom"/>
</dbReference>
<dbReference type="Proteomes" id="UP000019335">
    <property type="component" value="Chromosome 10"/>
</dbReference>
<protein>
    <submittedName>
        <fullName evidence="3">Set domain protein</fullName>
    </submittedName>
</protein>
<sequence>MAGHGDSQPENEGRSGCAKWWRGFIKKLRTILKGSLRLQQASDSPSIAVALSLDEVNSHIKSTLDVQSLHTSALFCFNQRKFIVESIGRSGVSAASIALLLLPQTPPGEASGMRNVLRCAAQSLLPDAAGLLEWIEKRAGPNALGQKPPLPFQTRVHGLGLKAPDRGYSAGDVVFSLPLEVWGPASAPFALEDSQASNSGFFQALCDVDRDLGGGRQKLLGPVALAAHLSMALMDRDNIIHPFARFLKDIDMQNTTHPLLLNAQELQYLQASPARGAVRKRQEVYGRIHHRLFASPSSPGTASENKRSSIHIPKTTFFWAISRVLSRAVSGPRQPLSFLPFFDLMNHRRQSNCLYGLDEKTGTLVVRSSRPIRPGEELSLCYSDRKDNHQMLVTYGFVEAGNPSGVTLRVDLPRDQTEQELGYGDQYVEMALKSNISMEQEAVLLEEAVNETCKRSRLSTGQALDVISHALNRGLELYDTSLERDLEALQSLEEEKWEAEGRQAWRRTCLSLLVEEKTALRRGLKAVQNRKEKSR</sequence>
<evidence type="ECO:0000313" key="3">
    <source>
        <dbReference type="EMBL" id="EWM25747.1"/>
    </source>
</evidence>
<dbReference type="PROSITE" id="PS50280">
    <property type="entry name" value="SET"/>
    <property type="match status" value="1"/>
</dbReference>
<evidence type="ECO:0000256" key="1">
    <source>
        <dbReference type="SAM" id="Coils"/>
    </source>
</evidence>
<feature type="coiled-coil region" evidence="1">
    <location>
        <begin position="475"/>
        <end position="502"/>
    </location>
</feature>
<keyword evidence="4" id="KW-1185">Reference proteome</keyword>
<dbReference type="EMBL" id="AZIL01000834">
    <property type="protein sequence ID" value="EWM25747.1"/>
    <property type="molecule type" value="Genomic_DNA"/>
</dbReference>
<organism evidence="3 4">
    <name type="scientific">Nannochloropsis gaditana</name>
    <dbReference type="NCBI Taxonomy" id="72520"/>
    <lineage>
        <taxon>Eukaryota</taxon>
        <taxon>Sar</taxon>
        <taxon>Stramenopiles</taxon>
        <taxon>Ochrophyta</taxon>
        <taxon>Eustigmatophyceae</taxon>
        <taxon>Eustigmatales</taxon>
        <taxon>Monodopsidaceae</taxon>
        <taxon>Nannochloropsis</taxon>
    </lineage>
</organism>
<reference evidence="3 4" key="1">
    <citation type="journal article" date="2014" name="Mol. Plant">
        <title>Chromosome Scale Genome Assembly and Transcriptome Profiling of Nannochloropsis gaditana in Nitrogen Depletion.</title>
        <authorList>
            <person name="Corteggiani Carpinelli E."/>
            <person name="Telatin A."/>
            <person name="Vitulo N."/>
            <person name="Forcato C."/>
            <person name="D'Angelo M."/>
            <person name="Schiavon R."/>
            <person name="Vezzi A."/>
            <person name="Giacometti G.M."/>
            <person name="Morosinotto T."/>
            <person name="Valle G."/>
        </authorList>
    </citation>
    <scope>NUCLEOTIDE SEQUENCE [LARGE SCALE GENOMIC DNA]</scope>
    <source>
        <strain evidence="3 4">B-31</strain>
    </source>
</reference>
<dbReference type="OrthoDB" id="341421at2759"/>
<dbReference type="SUPFAM" id="SSF82199">
    <property type="entry name" value="SET domain"/>
    <property type="match status" value="1"/>
</dbReference>
<accession>W7TI16</accession>
<dbReference type="PANTHER" id="PTHR13271:SF151">
    <property type="entry name" value="SET DOMAIN-CONTAINING PROTEIN 4"/>
    <property type="match status" value="1"/>
</dbReference>
<gene>
    <name evidence="3" type="ORF">Naga_100162g14</name>
</gene>
<proteinExistence type="predicted"/>
<dbReference type="InterPro" id="IPR050600">
    <property type="entry name" value="SETD3_SETD6_MTase"/>
</dbReference>
<name>W7TI16_9STRA</name>
<comment type="caution">
    <text evidence="3">The sequence shown here is derived from an EMBL/GenBank/DDBJ whole genome shotgun (WGS) entry which is preliminary data.</text>
</comment>
<dbReference type="InterPro" id="IPR046341">
    <property type="entry name" value="SET_dom_sf"/>
</dbReference>
<dbReference type="CDD" id="cd10527">
    <property type="entry name" value="SET_LSMT"/>
    <property type="match status" value="1"/>
</dbReference>
<dbReference type="GO" id="GO:0016279">
    <property type="term" value="F:protein-lysine N-methyltransferase activity"/>
    <property type="evidence" value="ECO:0007669"/>
    <property type="project" value="TreeGrafter"/>
</dbReference>
<keyword evidence="1" id="KW-0175">Coiled coil</keyword>
<evidence type="ECO:0000313" key="4">
    <source>
        <dbReference type="Proteomes" id="UP000019335"/>
    </source>
</evidence>
<dbReference type="PANTHER" id="PTHR13271">
    <property type="entry name" value="UNCHARACTERIZED PUTATIVE METHYLTRANSFERASE"/>
    <property type="match status" value="1"/>
</dbReference>
<feature type="domain" description="SET" evidence="2">
    <location>
        <begin position="147"/>
        <end position="383"/>
    </location>
</feature>
<dbReference type="Pfam" id="PF00856">
    <property type="entry name" value="SET"/>
    <property type="match status" value="1"/>
</dbReference>
<evidence type="ECO:0000259" key="2">
    <source>
        <dbReference type="PROSITE" id="PS50280"/>
    </source>
</evidence>